<proteinExistence type="predicted"/>
<evidence type="ECO:0000313" key="2">
    <source>
        <dbReference type="EMBL" id="KAF7309370.1"/>
    </source>
</evidence>
<dbReference type="RefSeq" id="XP_037222820.1">
    <property type="nucleotide sequence ID" value="XM_037359935.1"/>
</dbReference>
<feature type="transmembrane region" description="Helical" evidence="1">
    <location>
        <begin position="9"/>
        <end position="29"/>
    </location>
</feature>
<dbReference type="AlphaFoldDB" id="A0A8H6T4P4"/>
<keyword evidence="1" id="KW-0812">Transmembrane</keyword>
<reference evidence="2" key="1">
    <citation type="submission" date="2020-05" db="EMBL/GenBank/DDBJ databases">
        <title>Mycena genomes resolve the evolution of fungal bioluminescence.</title>
        <authorList>
            <person name="Tsai I.J."/>
        </authorList>
    </citation>
    <scope>NUCLEOTIDE SEQUENCE</scope>
    <source>
        <strain evidence="2">171206Taipei</strain>
    </source>
</reference>
<keyword evidence="1" id="KW-1133">Transmembrane helix</keyword>
<dbReference type="EMBL" id="JACAZF010000003">
    <property type="protein sequence ID" value="KAF7309370.1"/>
    <property type="molecule type" value="Genomic_DNA"/>
</dbReference>
<dbReference type="OrthoDB" id="3001460at2759"/>
<dbReference type="Proteomes" id="UP000636479">
    <property type="component" value="Unassembled WGS sequence"/>
</dbReference>
<accession>A0A8H6T4P4</accession>
<keyword evidence="3" id="KW-1185">Reference proteome</keyword>
<organism evidence="2 3">
    <name type="scientific">Mycena indigotica</name>
    <dbReference type="NCBI Taxonomy" id="2126181"/>
    <lineage>
        <taxon>Eukaryota</taxon>
        <taxon>Fungi</taxon>
        <taxon>Dikarya</taxon>
        <taxon>Basidiomycota</taxon>
        <taxon>Agaricomycotina</taxon>
        <taxon>Agaricomycetes</taxon>
        <taxon>Agaricomycetidae</taxon>
        <taxon>Agaricales</taxon>
        <taxon>Marasmiineae</taxon>
        <taxon>Mycenaceae</taxon>
        <taxon>Mycena</taxon>
    </lineage>
</organism>
<name>A0A8H6T4P4_9AGAR</name>
<dbReference type="GeneID" id="59342451"/>
<protein>
    <submittedName>
        <fullName evidence="2">Uncharacterized protein</fullName>
    </submittedName>
</protein>
<evidence type="ECO:0000313" key="3">
    <source>
        <dbReference type="Proteomes" id="UP000636479"/>
    </source>
</evidence>
<comment type="caution">
    <text evidence="2">The sequence shown here is derived from an EMBL/GenBank/DDBJ whole genome shotgun (WGS) entry which is preliminary data.</text>
</comment>
<gene>
    <name evidence="2" type="ORF">MIND_00307800</name>
</gene>
<evidence type="ECO:0000256" key="1">
    <source>
        <dbReference type="SAM" id="Phobius"/>
    </source>
</evidence>
<sequence>MAPSLASKLYTLFSSTLVSIQAFFIWLFASTPNPILQITPYPFRPDLEGRVLDISLSSIEAQTLDISLQLDNLARSSSAPSRRRAASAPTTSTFVTIPLNQHNNAILPLCHSRRFSDTAETQLKTTSFPLANLAAPRSFVVPPPPQGKSTKSRISLRSIVRKNKENHTKQSSPALPVARKPLAFKPASRYLHLVANSPVVPTVSTSVATSGPSLGLGNYSYPRRRSIIGRADAEDKPETEDPSNAFDFAARVKSAFYGCRALDDDDCDAREFFKRDSSFGCQLHDQYGGEEQTQLDDLTVSTDSVYDASFNTSSIVDGSFAFSATSSDSSSSIVTSETSILALPVGKLAPLTPNTMILHHLQTSSDSSSELPYLSAGDRTSNGSMACELSMLPPSRPASSICLDTSHVFSDLLASLECKFPGTELSDLEGIGGKYRGAIDPFIVEDEDGWSEVVSLANSSL</sequence>
<keyword evidence="1" id="KW-0472">Membrane</keyword>